<dbReference type="InterPro" id="IPR038363">
    <property type="entry name" value="LepA_C_sf"/>
</dbReference>
<organism evidence="7">
    <name type="scientific">Candidatus Shikimatogenerans sp. Tser</name>
    <dbReference type="NCBI Taxonomy" id="3158568"/>
    <lineage>
        <taxon>Bacteria</taxon>
        <taxon>Pseudomonadati</taxon>
        <taxon>Bacteroidota</taxon>
        <taxon>Flavobacteriia</taxon>
        <taxon>Flavobacteriales</taxon>
        <taxon>Candidatus Shikimatogenerans</taxon>
    </lineage>
</organism>
<evidence type="ECO:0000259" key="6">
    <source>
        <dbReference type="Pfam" id="PF06421"/>
    </source>
</evidence>
<dbReference type="Gene3D" id="3.30.70.240">
    <property type="match status" value="1"/>
</dbReference>
<gene>
    <name evidence="7" type="ORF">ABNO52_00220</name>
</gene>
<name>A0AAU7QRD5_9FLAO</name>
<dbReference type="Pfam" id="PF00679">
    <property type="entry name" value="EFG_C"/>
    <property type="match status" value="1"/>
</dbReference>
<protein>
    <recommendedName>
        <fullName evidence="8">Elongation factor EFG domain-containing protein</fullName>
    </recommendedName>
</protein>
<dbReference type="PANTHER" id="PTHR43512">
    <property type="entry name" value="TRANSLATION FACTOR GUF1-RELATED"/>
    <property type="match status" value="1"/>
</dbReference>
<dbReference type="InterPro" id="IPR006297">
    <property type="entry name" value="EF-4"/>
</dbReference>
<dbReference type="InterPro" id="IPR000640">
    <property type="entry name" value="EFG_V-like"/>
</dbReference>
<proteinExistence type="predicted"/>
<dbReference type="GO" id="GO:0045727">
    <property type="term" value="P:positive regulation of translation"/>
    <property type="evidence" value="ECO:0007669"/>
    <property type="project" value="TreeGrafter"/>
</dbReference>
<dbReference type="Gene3D" id="3.30.70.2570">
    <property type="entry name" value="Elongation factor 4, C-terminal domain"/>
    <property type="match status" value="1"/>
</dbReference>
<dbReference type="PANTHER" id="PTHR43512:SF4">
    <property type="entry name" value="TRANSLATION FACTOR GUF1 HOMOLOG, CHLOROPLASTIC"/>
    <property type="match status" value="1"/>
</dbReference>
<sequence>MYKTYEPYVIINIITKDLYLGKIINFCIKSRGILISQNIMLNNQINLKFIIPLYEIIYDFYNKLKSLCKGYINLDYYFYKYKKTNLVKINFLINNKEIKSLSFIVNKDNSLKYSKYICNNLKHYISRKQFLIKINIKINNRIILKKIIKPFRKNVISKCYGGDITRKKKLLSKQKKGKNKIKKFSNINFTKNIFLKILNINK</sequence>
<feature type="domain" description="Elongation factor EFG" evidence="5">
    <location>
        <begin position="4"/>
        <end position="88"/>
    </location>
</feature>
<evidence type="ECO:0000256" key="3">
    <source>
        <dbReference type="ARBA" id="ARBA00022917"/>
    </source>
</evidence>
<dbReference type="InterPro" id="IPR035647">
    <property type="entry name" value="EFG_III/V"/>
</dbReference>
<evidence type="ECO:0000313" key="7">
    <source>
        <dbReference type="EMBL" id="XBT18262.1"/>
    </source>
</evidence>
<feature type="domain" description="GTP-binding protein LepA C-terminal" evidence="6">
    <location>
        <begin position="93"/>
        <end position="198"/>
    </location>
</feature>
<keyword evidence="3" id="KW-0648">Protein biosynthesis</keyword>
<accession>A0AAU7QRD5</accession>
<keyword evidence="2" id="KW-0378">Hydrolase</keyword>
<evidence type="ECO:0000256" key="1">
    <source>
        <dbReference type="ARBA" id="ARBA00022741"/>
    </source>
</evidence>
<keyword evidence="1" id="KW-0547">Nucleotide-binding</keyword>
<evidence type="ECO:0000259" key="5">
    <source>
        <dbReference type="Pfam" id="PF00679"/>
    </source>
</evidence>
<dbReference type="InterPro" id="IPR013842">
    <property type="entry name" value="LepA_CTD"/>
</dbReference>
<dbReference type="Pfam" id="PF06421">
    <property type="entry name" value="LepA_C"/>
    <property type="match status" value="1"/>
</dbReference>
<dbReference type="EMBL" id="CP157893">
    <property type="protein sequence ID" value="XBT18262.1"/>
    <property type="molecule type" value="Genomic_DNA"/>
</dbReference>
<reference evidence="7" key="1">
    <citation type="submission" date="2024-06" db="EMBL/GenBank/DDBJ databases">
        <title>Diversity, functionality, and evolutionary history of bacterial symbionts in false click beetles (Coleoptera, Throscidae).</title>
        <authorList>
            <person name="Wierz J.C."/>
            <person name="Malm H."/>
            <person name="Kaltenpoth M."/>
            <person name="Engl T."/>
        </authorList>
    </citation>
    <scope>NUCLEOTIDE SEQUENCE</scope>
    <source>
        <strain evidence="7">Tser</strain>
    </source>
</reference>
<dbReference type="AlphaFoldDB" id="A0AAU7QRD5"/>
<evidence type="ECO:0000256" key="4">
    <source>
        <dbReference type="ARBA" id="ARBA00023134"/>
    </source>
</evidence>
<dbReference type="GO" id="GO:0016787">
    <property type="term" value="F:hydrolase activity"/>
    <property type="evidence" value="ECO:0007669"/>
    <property type="project" value="UniProtKB-KW"/>
</dbReference>
<dbReference type="GO" id="GO:0005525">
    <property type="term" value="F:GTP binding"/>
    <property type="evidence" value="ECO:0007669"/>
    <property type="project" value="UniProtKB-KW"/>
</dbReference>
<dbReference type="SUPFAM" id="SSF54980">
    <property type="entry name" value="EF-G C-terminal domain-like"/>
    <property type="match status" value="1"/>
</dbReference>
<evidence type="ECO:0008006" key="8">
    <source>
        <dbReference type="Google" id="ProtNLM"/>
    </source>
</evidence>
<dbReference type="GO" id="GO:0006412">
    <property type="term" value="P:translation"/>
    <property type="evidence" value="ECO:0007669"/>
    <property type="project" value="UniProtKB-KW"/>
</dbReference>
<keyword evidence="4" id="KW-0342">GTP-binding</keyword>
<dbReference type="GO" id="GO:0043022">
    <property type="term" value="F:ribosome binding"/>
    <property type="evidence" value="ECO:0007669"/>
    <property type="project" value="TreeGrafter"/>
</dbReference>
<evidence type="ECO:0000256" key="2">
    <source>
        <dbReference type="ARBA" id="ARBA00022801"/>
    </source>
</evidence>